<evidence type="ECO:0000313" key="2">
    <source>
        <dbReference type="Proteomes" id="UP001589532"/>
    </source>
</evidence>
<evidence type="ECO:0000313" key="1">
    <source>
        <dbReference type="EMBL" id="MFB9630494.1"/>
    </source>
</evidence>
<organism evidence="1 2">
    <name type="scientific">Nonomuraea helvata</name>
    <dbReference type="NCBI Taxonomy" id="37484"/>
    <lineage>
        <taxon>Bacteria</taxon>
        <taxon>Bacillati</taxon>
        <taxon>Actinomycetota</taxon>
        <taxon>Actinomycetes</taxon>
        <taxon>Streptosporangiales</taxon>
        <taxon>Streptosporangiaceae</taxon>
        <taxon>Nonomuraea</taxon>
    </lineage>
</organism>
<gene>
    <name evidence="1" type="ORF">ACFFSA_46105</name>
</gene>
<sequence>MPEQLGSGRGRSTIWIAATCPYFLTRPHIRNLPSGQEHDHPVIGSRATVLYVFQKRHHLCMSYDLAVWEGERPSSDREAGETHSALYEQYIDTDVAIPPTPLIAKFVEQLLQRWPDLDEYEDSPWSTSPLIGEAAGPYIYFPMGYSRAEEASAYAVQVAAQLGLNCYDPQEDRLRT</sequence>
<proteinExistence type="predicted"/>
<dbReference type="RefSeq" id="WP_344991945.1">
    <property type="nucleotide sequence ID" value="NZ_BAAAXV010000005.1"/>
</dbReference>
<name>A0ABV5SFL8_9ACTN</name>
<keyword evidence="2" id="KW-1185">Reference proteome</keyword>
<comment type="caution">
    <text evidence="1">The sequence shown here is derived from an EMBL/GenBank/DDBJ whole genome shotgun (WGS) entry which is preliminary data.</text>
</comment>
<accession>A0ABV5SFL8</accession>
<protein>
    <submittedName>
        <fullName evidence="1">Uncharacterized protein</fullName>
    </submittedName>
</protein>
<dbReference type="Proteomes" id="UP001589532">
    <property type="component" value="Unassembled WGS sequence"/>
</dbReference>
<reference evidence="1 2" key="1">
    <citation type="submission" date="2024-09" db="EMBL/GenBank/DDBJ databases">
        <authorList>
            <person name="Sun Q."/>
            <person name="Mori K."/>
        </authorList>
    </citation>
    <scope>NUCLEOTIDE SEQUENCE [LARGE SCALE GENOMIC DNA]</scope>
    <source>
        <strain evidence="1 2">JCM 3143</strain>
    </source>
</reference>
<dbReference type="EMBL" id="JBHMBW010000098">
    <property type="protein sequence ID" value="MFB9630494.1"/>
    <property type="molecule type" value="Genomic_DNA"/>
</dbReference>